<keyword evidence="4" id="KW-1185">Reference proteome</keyword>
<dbReference type="InterPro" id="IPR040610">
    <property type="entry name" value="SNRNP25_ubiquitin"/>
</dbReference>
<keyword evidence="2" id="KW-1133">Transmembrane helix</keyword>
<dbReference type="Pfam" id="PF18036">
    <property type="entry name" value="Ubiquitin_4"/>
    <property type="match status" value="1"/>
</dbReference>
<keyword evidence="2" id="KW-0472">Membrane</keyword>
<sequence length="323" mass="37180">MMTTTNTNGDSSNQHLTCADEDNLISNFSIAETSVPIKRRKFFNRQSLLVSLVVIAFLFTLQIDLIRGAFEDVNNSKVKIAKRSLELTQTINLQRQEYLQKQCDSLGYSQQDINDLTEEQMEHMIVDKDLKFLYCYVPKLPQDQPTIAQLKKAIAAQANIQLKRELRERHEERIRRRTQNVLQHATGSNSTSSPYPGGSQLWGKDDNNYTPAHTESSDNNKEKCQEQDNVTRKTTRETMAELKSKPSIRLTGELVCSAAHNGHQHRPCVSWRYLWRAYALFDPANKTLINDENGRKLLSECGIENAQTLRFTKREKYLGKKRQ</sequence>
<evidence type="ECO:0000259" key="3">
    <source>
        <dbReference type="Pfam" id="PF18036"/>
    </source>
</evidence>
<gene>
    <name evidence="5" type="primary">LOC131801987</name>
</gene>
<feature type="transmembrane region" description="Helical" evidence="2">
    <location>
        <begin position="48"/>
        <end position="70"/>
    </location>
</feature>
<evidence type="ECO:0000313" key="4">
    <source>
        <dbReference type="Proteomes" id="UP001652621"/>
    </source>
</evidence>
<feature type="compositionally biased region" description="Polar residues" evidence="1">
    <location>
        <begin position="179"/>
        <end position="194"/>
    </location>
</feature>
<proteinExistence type="predicted"/>
<dbReference type="RefSeq" id="XP_058977225.1">
    <property type="nucleotide sequence ID" value="XM_059121242.1"/>
</dbReference>
<accession>A0ABM3UUK9</accession>
<feature type="compositionally biased region" description="Basic and acidic residues" evidence="1">
    <location>
        <begin position="215"/>
        <end position="243"/>
    </location>
</feature>
<feature type="region of interest" description="Disordered" evidence="1">
    <location>
        <begin position="178"/>
        <end position="243"/>
    </location>
</feature>
<protein>
    <submittedName>
        <fullName evidence="5">Uncharacterized protein LOC131801987</fullName>
    </submittedName>
</protein>
<evidence type="ECO:0000256" key="2">
    <source>
        <dbReference type="SAM" id="Phobius"/>
    </source>
</evidence>
<feature type="domain" description="SNRNP25 ubiquitin-like" evidence="3">
    <location>
        <begin position="260"/>
        <end position="314"/>
    </location>
</feature>
<organism evidence="4 5">
    <name type="scientific">Musca domestica</name>
    <name type="common">House fly</name>
    <dbReference type="NCBI Taxonomy" id="7370"/>
    <lineage>
        <taxon>Eukaryota</taxon>
        <taxon>Metazoa</taxon>
        <taxon>Ecdysozoa</taxon>
        <taxon>Arthropoda</taxon>
        <taxon>Hexapoda</taxon>
        <taxon>Insecta</taxon>
        <taxon>Pterygota</taxon>
        <taxon>Neoptera</taxon>
        <taxon>Endopterygota</taxon>
        <taxon>Diptera</taxon>
        <taxon>Brachycera</taxon>
        <taxon>Muscomorpha</taxon>
        <taxon>Muscoidea</taxon>
        <taxon>Muscidae</taxon>
        <taxon>Musca</taxon>
    </lineage>
</organism>
<dbReference type="Proteomes" id="UP001652621">
    <property type="component" value="Unplaced"/>
</dbReference>
<dbReference type="GeneID" id="131801987"/>
<evidence type="ECO:0000313" key="5">
    <source>
        <dbReference type="RefSeq" id="XP_058977225.1"/>
    </source>
</evidence>
<dbReference type="Gene3D" id="3.10.20.90">
    <property type="entry name" value="Phosphatidylinositol 3-kinase Catalytic Subunit, Chain A, domain 1"/>
    <property type="match status" value="1"/>
</dbReference>
<evidence type="ECO:0000256" key="1">
    <source>
        <dbReference type="SAM" id="MobiDB-lite"/>
    </source>
</evidence>
<reference evidence="5" key="1">
    <citation type="submission" date="2025-08" db="UniProtKB">
        <authorList>
            <consortium name="RefSeq"/>
        </authorList>
    </citation>
    <scope>IDENTIFICATION</scope>
    <source>
        <strain evidence="5">Aabys</strain>
        <tissue evidence="5">Whole body</tissue>
    </source>
</reference>
<name>A0ABM3UUK9_MUSDO</name>
<keyword evidence="2" id="KW-0812">Transmembrane</keyword>